<comment type="caution">
    <text evidence="4">The sequence shown here is derived from an EMBL/GenBank/DDBJ whole genome shotgun (WGS) entry which is preliminary data.</text>
</comment>
<protein>
    <submittedName>
        <fullName evidence="4">BamA/TamA family outer membrane protein</fullName>
    </submittedName>
</protein>
<organism evidence="4 5">
    <name type="scientific">Paracoccus caeni</name>
    <dbReference type="NCBI Taxonomy" id="657651"/>
    <lineage>
        <taxon>Bacteria</taxon>
        <taxon>Pseudomonadati</taxon>
        <taxon>Pseudomonadota</taxon>
        <taxon>Alphaproteobacteria</taxon>
        <taxon>Rhodobacterales</taxon>
        <taxon>Paracoccaceae</taxon>
        <taxon>Paracoccus</taxon>
    </lineage>
</organism>
<dbReference type="Gene3D" id="3.10.20.310">
    <property type="entry name" value="membrane protein fhac"/>
    <property type="match status" value="1"/>
</dbReference>
<evidence type="ECO:0000313" key="4">
    <source>
        <dbReference type="EMBL" id="MBK4215991.1"/>
    </source>
</evidence>
<evidence type="ECO:0000256" key="2">
    <source>
        <dbReference type="ARBA" id="ARBA00023136"/>
    </source>
</evidence>
<feature type="domain" description="Bacterial surface antigen (D15)" evidence="3">
    <location>
        <begin position="134"/>
        <end position="432"/>
    </location>
</feature>
<evidence type="ECO:0000259" key="3">
    <source>
        <dbReference type="Pfam" id="PF01103"/>
    </source>
</evidence>
<dbReference type="GO" id="GO:0019867">
    <property type="term" value="C:outer membrane"/>
    <property type="evidence" value="ECO:0007669"/>
    <property type="project" value="InterPro"/>
</dbReference>
<proteinExistence type="predicted"/>
<dbReference type="Pfam" id="PF01103">
    <property type="entry name" value="Omp85"/>
    <property type="match status" value="1"/>
</dbReference>
<keyword evidence="5" id="KW-1185">Reference proteome</keyword>
<evidence type="ECO:0000313" key="5">
    <source>
        <dbReference type="Proteomes" id="UP000640485"/>
    </source>
</evidence>
<comment type="subcellular location">
    <subcellularLocation>
        <location evidence="1">Membrane</location>
    </subcellularLocation>
</comment>
<name>A0A934SBX3_9RHOB</name>
<gene>
    <name evidence="4" type="ORF">JJJ17_08650</name>
</gene>
<dbReference type="EMBL" id="JAEPRQ010000002">
    <property type="protein sequence ID" value="MBK4215991.1"/>
    <property type="molecule type" value="Genomic_DNA"/>
</dbReference>
<dbReference type="Gene3D" id="2.40.160.50">
    <property type="entry name" value="membrane protein fhac: a member of the omp85/tpsb transporter family"/>
    <property type="match status" value="1"/>
</dbReference>
<sequence length="432" mass="47274">MPFHPSRHHAVPPLLLGLCLALPGAALPRTYEAVEVRGAKMIPEDDIRQTCGAEPGVYMEDIELRAIEDCLMSTGVFEAVSLKAEGDNLIIDVTEIEQSPGRFEASVFHTSDKGLTGGISYEQYNLLPDTFGAVHLEFSRDVKSVDASLYRPDQLGKDLDAGIDLKWERSDFEDLAFSVRNVQAEGYMAWTPDDNLRVEYGLGYRGHKMDGIDADASALLQSEATSIDAPFLRLGLTWATAAEGDDGKPTARGASAELDQYLWNIGTDDLLSETRVTLNARQNLAEKVELLLGLSGGIVAGLSDNDTRAIDRFYPGGDSFRGFAPRGIGPSDRGDMLGGNRYLIGSVELRRAFTFYDREYHGGVFYEIGSVWDLDNDLGGRIDDGWHSRSSIGLSLTFDLAGTPVSLYVAEPLRERPGDDRQSFGIKISATF</sequence>
<dbReference type="RefSeq" id="WP_200685459.1">
    <property type="nucleotide sequence ID" value="NZ_JAEPRQ010000002.1"/>
</dbReference>
<reference evidence="4" key="1">
    <citation type="submission" date="2021-01" db="EMBL/GenBank/DDBJ databases">
        <title>Paracoccus amoyensis sp. nov., isolated from the surface seawater along the coast of Xiamen Island, China.</title>
        <authorList>
            <person name="Lyu L."/>
        </authorList>
    </citation>
    <scope>NUCLEOTIDE SEQUENCE</scope>
    <source>
        <strain evidence="4">MJ17</strain>
    </source>
</reference>
<dbReference type="InterPro" id="IPR000184">
    <property type="entry name" value="Bac_surfAg_D15"/>
</dbReference>
<accession>A0A934SBX3</accession>
<keyword evidence="2" id="KW-0472">Membrane</keyword>
<dbReference type="AlphaFoldDB" id="A0A934SBX3"/>
<dbReference type="Proteomes" id="UP000640485">
    <property type="component" value="Unassembled WGS sequence"/>
</dbReference>
<evidence type="ECO:0000256" key="1">
    <source>
        <dbReference type="ARBA" id="ARBA00004370"/>
    </source>
</evidence>